<dbReference type="GO" id="GO:0003676">
    <property type="term" value="F:nucleic acid binding"/>
    <property type="evidence" value="ECO:0007669"/>
    <property type="project" value="InterPro"/>
</dbReference>
<evidence type="ECO:0000256" key="5">
    <source>
        <dbReference type="ARBA" id="ARBA00023157"/>
    </source>
</evidence>
<dbReference type="GO" id="GO:0004519">
    <property type="term" value="F:endonuclease activity"/>
    <property type="evidence" value="ECO:0007669"/>
    <property type="project" value="UniProtKB-KW"/>
</dbReference>
<dbReference type="CDD" id="cd11010">
    <property type="entry name" value="S1-P1_nuclease"/>
    <property type="match status" value="1"/>
</dbReference>
<evidence type="ECO:0000256" key="1">
    <source>
        <dbReference type="ARBA" id="ARBA00022722"/>
    </source>
</evidence>
<dbReference type="GO" id="GO:0006308">
    <property type="term" value="P:DNA catabolic process"/>
    <property type="evidence" value="ECO:0007669"/>
    <property type="project" value="InterPro"/>
</dbReference>
<evidence type="ECO:0000313" key="8">
    <source>
        <dbReference type="EMBL" id="RVU40595.1"/>
    </source>
</evidence>
<evidence type="ECO:0000256" key="6">
    <source>
        <dbReference type="ARBA" id="ARBA00023180"/>
    </source>
</evidence>
<keyword evidence="9" id="KW-1185">Reference proteome</keyword>
<keyword evidence="2" id="KW-0479">Metal-binding</keyword>
<dbReference type="InterPro" id="IPR003154">
    <property type="entry name" value="S1/P1nuclease"/>
</dbReference>
<accession>A0A437R1I2</accession>
<feature type="signal peptide" evidence="7">
    <location>
        <begin position="1"/>
        <end position="24"/>
    </location>
</feature>
<name>A0A437R1I2_9GAMM</name>
<keyword evidence="6" id="KW-0325">Glycoprotein</keyword>
<evidence type="ECO:0000313" key="9">
    <source>
        <dbReference type="Proteomes" id="UP000283077"/>
    </source>
</evidence>
<sequence>MMKFSSVTSILLLCCLFGASQASAFSRTGHQQICQAAYQLLSKDTQQQLDALLALQPNQSFAEGCVWPDEARGEAAYRYTAPHHFINVARAAREVKARDCATVGCLLSAIKHHGALLKKLPVNEQKRQSLLFFSHFIADLHQPLHVSYADDQGGNKTALYFLKQPSNLHGVWDRALLTELGYEQNAQLLAEKLAKVTAANKQLWRQGDALSWANESLAETIHIYQRYRPGMLLDDKAIQRDGAIAERRLQQAAVRLAALLELHLKTDAR</sequence>
<dbReference type="AlphaFoldDB" id="A0A437R1I2"/>
<dbReference type="Proteomes" id="UP000283077">
    <property type="component" value="Unassembled WGS sequence"/>
</dbReference>
<dbReference type="EMBL" id="SACS01000004">
    <property type="protein sequence ID" value="RVU40595.1"/>
    <property type="molecule type" value="Genomic_DNA"/>
</dbReference>
<evidence type="ECO:0000256" key="7">
    <source>
        <dbReference type="SAM" id="SignalP"/>
    </source>
</evidence>
<organism evidence="8 9">
    <name type="scientific">Rheinheimera riviphila</name>
    <dbReference type="NCBI Taxonomy" id="1834037"/>
    <lineage>
        <taxon>Bacteria</taxon>
        <taxon>Pseudomonadati</taxon>
        <taxon>Pseudomonadota</taxon>
        <taxon>Gammaproteobacteria</taxon>
        <taxon>Chromatiales</taxon>
        <taxon>Chromatiaceae</taxon>
        <taxon>Rheinheimera</taxon>
    </lineage>
</organism>
<feature type="chain" id="PRO_5019557571" evidence="7">
    <location>
        <begin position="25"/>
        <end position="269"/>
    </location>
</feature>
<dbReference type="GO" id="GO:0046872">
    <property type="term" value="F:metal ion binding"/>
    <property type="evidence" value="ECO:0007669"/>
    <property type="project" value="UniProtKB-KW"/>
</dbReference>
<proteinExistence type="predicted"/>
<dbReference type="PANTHER" id="PTHR33146:SF26">
    <property type="entry name" value="ENDONUCLEASE 4"/>
    <property type="match status" value="1"/>
</dbReference>
<keyword evidence="4" id="KW-0378">Hydrolase</keyword>
<evidence type="ECO:0000256" key="3">
    <source>
        <dbReference type="ARBA" id="ARBA00022759"/>
    </source>
</evidence>
<keyword evidence="3 8" id="KW-0255">Endonuclease</keyword>
<dbReference type="SUPFAM" id="SSF48537">
    <property type="entry name" value="Phospholipase C/P1 nuclease"/>
    <property type="match status" value="1"/>
</dbReference>
<comment type="caution">
    <text evidence="8">The sequence shown here is derived from an EMBL/GenBank/DDBJ whole genome shotgun (WGS) entry which is preliminary data.</text>
</comment>
<evidence type="ECO:0000256" key="4">
    <source>
        <dbReference type="ARBA" id="ARBA00022801"/>
    </source>
</evidence>
<dbReference type="PANTHER" id="PTHR33146">
    <property type="entry name" value="ENDONUCLEASE 4"/>
    <property type="match status" value="1"/>
</dbReference>
<keyword evidence="5" id="KW-1015">Disulfide bond</keyword>
<protein>
    <submittedName>
        <fullName evidence="8">Endonuclease</fullName>
    </submittedName>
</protein>
<reference evidence="8 9" key="1">
    <citation type="submission" date="2019-01" db="EMBL/GenBank/DDBJ databases">
        <authorList>
            <person name="Chen W.-M."/>
        </authorList>
    </citation>
    <scope>NUCLEOTIDE SEQUENCE [LARGE SCALE GENOMIC DNA]</scope>
    <source>
        <strain evidence="8 9">KYPC3</strain>
    </source>
</reference>
<evidence type="ECO:0000256" key="2">
    <source>
        <dbReference type="ARBA" id="ARBA00022723"/>
    </source>
</evidence>
<dbReference type="Gene3D" id="1.10.575.10">
    <property type="entry name" value="P1 Nuclease"/>
    <property type="match status" value="1"/>
</dbReference>
<dbReference type="RefSeq" id="WP_127698132.1">
    <property type="nucleotide sequence ID" value="NZ_SACS01000004.1"/>
</dbReference>
<dbReference type="OrthoDB" id="267579at2"/>
<dbReference type="Pfam" id="PF02265">
    <property type="entry name" value="S1-P1_nuclease"/>
    <property type="match status" value="1"/>
</dbReference>
<gene>
    <name evidence="8" type="ORF">EOE67_06005</name>
</gene>
<keyword evidence="1" id="KW-0540">Nuclease</keyword>
<dbReference type="GO" id="GO:0016788">
    <property type="term" value="F:hydrolase activity, acting on ester bonds"/>
    <property type="evidence" value="ECO:0007669"/>
    <property type="project" value="InterPro"/>
</dbReference>
<dbReference type="InterPro" id="IPR008947">
    <property type="entry name" value="PLipase_C/P1_nuclease_dom_sf"/>
</dbReference>
<keyword evidence="7" id="KW-0732">Signal</keyword>